<name>A0A8T0A108_9BILA</name>
<evidence type="ECO:0000256" key="2">
    <source>
        <dbReference type="ARBA" id="ARBA00009824"/>
    </source>
</evidence>
<accession>A0A8T0A108</accession>
<protein>
    <submittedName>
        <fullName evidence="8">Uncharacterized protein</fullName>
    </submittedName>
</protein>
<dbReference type="Pfam" id="PF05277">
    <property type="entry name" value="DUF726"/>
    <property type="match status" value="1"/>
</dbReference>
<comment type="caution">
    <text evidence="8">The sequence shown here is derived from an EMBL/GenBank/DDBJ whole genome shotgun (WGS) entry which is preliminary data.</text>
</comment>
<evidence type="ECO:0000256" key="7">
    <source>
        <dbReference type="SAM" id="Phobius"/>
    </source>
</evidence>
<keyword evidence="3 7" id="KW-0812">Transmembrane</keyword>
<evidence type="ECO:0000256" key="1">
    <source>
        <dbReference type="ARBA" id="ARBA00004141"/>
    </source>
</evidence>
<feature type="transmembrane region" description="Helical" evidence="7">
    <location>
        <begin position="252"/>
        <end position="276"/>
    </location>
</feature>
<evidence type="ECO:0000256" key="6">
    <source>
        <dbReference type="SAM" id="Coils"/>
    </source>
</evidence>
<feature type="transmembrane region" description="Helical" evidence="7">
    <location>
        <begin position="215"/>
        <end position="240"/>
    </location>
</feature>
<dbReference type="EMBL" id="JABEBT010000007">
    <property type="protein sequence ID" value="KAF7639212.1"/>
    <property type="molecule type" value="Genomic_DNA"/>
</dbReference>
<proteinExistence type="inferred from homology"/>
<feature type="transmembrane region" description="Helical" evidence="7">
    <location>
        <begin position="372"/>
        <end position="393"/>
    </location>
</feature>
<dbReference type="OrthoDB" id="277931at2759"/>
<evidence type="ECO:0000256" key="3">
    <source>
        <dbReference type="ARBA" id="ARBA00022692"/>
    </source>
</evidence>
<feature type="coiled-coil region" evidence="6">
    <location>
        <begin position="690"/>
        <end position="717"/>
    </location>
</feature>
<dbReference type="SUPFAM" id="SSF53474">
    <property type="entry name" value="alpha/beta-Hydrolases"/>
    <property type="match status" value="1"/>
</dbReference>
<dbReference type="PANTHER" id="PTHR17920">
    <property type="entry name" value="TRANSMEMBRANE AND COILED-COIL DOMAIN-CONTAINING PROTEIN 4 TMCO4"/>
    <property type="match status" value="1"/>
</dbReference>
<dbReference type="Proteomes" id="UP000605970">
    <property type="component" value="Unassembled WGS sequence"/>
</dbReference>
<keyword evidence="5 7" id="KW-0472">Membrane</keyword>
<comment type="similarity">
    <text evidence="2">Belongs to the TMCO4 family.</text>
</comment>
<gene>
    <name evidence="8" type="ORF">Mgra_00001442</name>
</gene>
<evidence type="ECO:0000313" key="8">
    <source>
        <dbReference type="EMBL" id="KAF7639212.1"/>
    </source>
</evidence>
<dbReference type="GO" id="GO:0016020">
    <property type="term" value="C:membrane"/>
    <property type="evidence" value="ECO:0007669"/>
    <property type="project" value="UniProtKB-SubCell"/>
</dbReference>
<evidence type="ECO:0000256" key="5">
    <source>
        <dbReference type="ARBA" id="ARBA00023136"/>
    </source>
</evidence>
<keyword evidence="9" id="KW-1185">Reference proteome</keyword>
<reference evidence="8" key="1">
    <citation type="journal article" date="2020" name="Ecol. Evol.">
        <title>Genome structure and content of the rice root-knot nematode (Meloidogyne graminicola).</title>
        <authorList>
            <person name="Phan N.T."/>
            <person name="Danchin E.G.J."/>
            <person name="Klopp C."/>
            <person name="Perfus-Barbeoch L."/>
            <person name="Kozlowski D.K."/>
            <person name="Koutsovoulos G.D."/>
            <person name="Lopez-Roques C."/>
            <person name="Bouchez O."/>
            <person name="Zahm M."/>
            <person name="Besnard G."/>
            <person name="Bellafiore S."/>
        </authorList>
    </citation>
    <scope>NUCLEOTIDE SEQUENCE</scope>
    <source>
        <strain evidence="8">VN-18</strain>
    </source>
</reference>
<dbReference type="PANTHER" id="PTHR17920:SF3">
    <property type="entry name" value="TRANSMEMBRANE AND COILED-COIL DOMAIN-CONTAINING PROTEIN 4"/>
    <property type="match status" value="1"/>
</dbReference>
<dbReference type="InterPro" id="IPR029058">
    <property type="entry name" value="AB_hydrolase_fold"/>
</dbReference>
<sequence>MASEGDAYSLSSAKSCDRLSYSNTFPRQRKSSSSDSSSQSQQQHIVLALGKQLLPSTRFAFTDLIITILRLDFYKNSNDSQSIAFCNKALDILLKWGNLPIKTQNSLRMHIEEATAFNEDIAALITSIKADPFLEQHGCVLLLGSFLLSIIVDGDYDSRFRVLLRHASALLGVHWDVFEEFESSLSDQLVTEYKESLENQQIREKKSKLRKYKRFAIIGAATGLGGVLIGVTGGLAAPLIVASISALTATTIFAGLTGTAITAIFGSLFGVAGAGLSGYRMRKRVGDIEEFTIERLTEEENQALHCVLCVSGWIEDREPQAFRTPWRHLWMSKEQYTLRWESKYLEELGKSIEYFVSFAVSYAIQRSLMETVLAGLVSAIAWPLILLGSSSIIDNPWNICTKRAAEAGEHLAEVLLTRSHGRRPITLIGFSLGARVIYHCLMEMNKRKPDSLGIVEDVILLGAPVSASPSQWRQICSVVSGRVINGYCKTDWLLRFLYRLLIYLKENYVKGHLDYSKKLTKVLESVGARVAPLSSESKQDLERLEKLQNKLQNKKLLASASVPNMLKLDDESSIILEQSKGLVSNQNIINDDENYEEEDIGLRLKGDPLEILLELDVFLVKLLFYLNYIVYYSEKARKDLEHLEHPAIRAHLRQQRIYQNRYDKAKEIFDLALVKEEDSFKELATIKTEYTRLQRVANRHRDKCEKLENTHQRQEEIYCSVNGSSEYMELSQIKELEVAQEWLQRVTLAKFKWITGRSLLIHANIQINYAINSWQELPQTNGVRSRYFIASEARNNFVNSINNIQSCRVYLDDVQRRIRNFENIRYKRINESKNGFQRINNLQEKLRFRRYQLEKRQKEAKILSEQFSKQWKIAINYSSRNFK</sequence>
<organism evidence="8 9">
    <name type="scientific">Meloidogyne graminicola</name>
    <dbReference type="NCBI Taxonomy" id="189291"/>
    <lineage>
        <taxon>Eukaryota</taxon>
        <taxon>Metazoa</taxon>
        <taxon>Ecdysozoa</taxon>
        <taxon>Nematoda</taxon>
        <taxon>Chromadorea</taxon>
        <taxon>Rhabditida</taxon>
        <taxon>Tylenchina</taxon>
        <taxon>Tylenchomorpha</taxon>
        <taxon>Tylenchoidea</taxon>
        <taxon>Meloidogynidae</taxon>
        <taxon>Meloidogyninae</taxon>
        <taxon>Meloidogyne</taxon>
    </lineage>
</organism>
<keyword evidence="6" id="KW-0175">Coiled coil</keyword>
<comment type="subcellular location">
    <subcellularLocation>
        <location evidence="1">Membrane</location>
        <topology evidence="1">Multi-pass membrane protein</topology>
    </subcellularLocation>
</comment>
<evidence type="ECO:0000256" key="4">
    <source>
        <dbReference type="ARBA" id="ARBA00022989"/>
    </source>
</evidence>
<keyword evidence="4 7" id="KW-1133">Transmembrane helix</keyword>
<dbReference type="InterPro" id="IPR007941">
    <property type="entry name" value="DUF726"/>
</dbReference>
<dbReference type="AlphaFoldDB" id="A0A8T0A108"/>
<evidence type="ECO:0000313" key="9">
    <source>
        <dbReference type="Proteomes" id="UP000605970"/>
    </source>
</evidence>